<dbReference type="EMBL" id="BNAT01000016">
    <property type="protein sequence ID" value="GHE29857.1"/>
    <property type="molecule type" value="Genomic_DNA"/>
</dbReference>
<protein>
    <submittedName>
        <fullName evidence="1">Uncharacterized protein</fullName>
    </submittedName>
</protein>
<comment type="caution">
    <text evidence="1">The sequence shown here is derived from an EMBL/GenBank/DDBJ whole genome shotgun (WGS) entry which is preliminary data.</text>
</comment>
<keyword evidence="2" id="KW-1185">Reference proteome</keyword>
<name>A0A919DAS1_9ACTN</name>
<reference evidence="1" key="1">
    <citation type="journal article" date="2014" name="Int. J. Syst. Evol. Microbiol.">
        <title>Complete genome sequence of Corynebacterium casei LMG S-19264T (=DSM 44701T), isolated from a smear-ripened cheese.</title>
        <authorList>
            <consortium name="US DOE Joint Genome Institute (JGI-PGF)"/>
            <person name="Walter F."/>
            <person name="Albersmeier A."/>
            <person name="Kalinowski J."/>
            <person name="Ruckert C."/>
        </authorList>
    </citation>
    <scope>NUCLEOTIDE SEQUENCE</scope>
    <source>
        <strain evidence="1">CGMCC 4.7403</strain>
    </source>
</reference>
<dbReference type="RefSeq" id="WP_107467890.1">
    <property type="nucleotide sequence ID" value="NZ_BNAT01000016.1"/>
</dbReference>
<proteinExistence type="predicted"/>
<evidence type="ECO:0000313" key="2">
    <source>
        <dbReference type="Proteomes" id="UP000603227"/>
    </source>
</evidence>
<sequence length="69" mass="7689">MVEEAGGGDFELDAFQREPDPRMHEAFDSALHSRRIIDDWAAVDAHDSVAYVPRSPRPPVSTCPAGRWP</sequence>
<evidence type="ECO:0000313" key="1">
    <source>
        <dbReference type="EMBL" id="GHE29857.1"/>
    </source>
</evidence>
<dbReference type="AlphaFoldDB" id="A0A919DAS1"/>
<gene>
    <name evidence="1" type="ORF">GCM10017771_45640</name>
</gene>
<dbReference type="Proteomes" id="UP000603227">
    <property type="component" value="Unassembled WGS sequence"/>
</dbReference>
<organism evidence="1 2">
    <name type="scientific">Streptomyces capitiformicae</name>
    <dbReference type="NCBI Taxonomy" id="2014920"/>
    <lineage>
        <taxon>Bacteria</taxon>
        <taxon>Bacillati</taxon>
        <taxon>Actinomycetota</taxon>
        <taxon>Actinomycetes</taxon>
        <taxon>Kitasatosporales</taxon>
        <taxon>Streptomycetaceae</taxon>
        <taxon>Streptomyces</taxon>
    </lineage>
</organism>
<accession>A0A919DAS1</accession>
<reference evidence="1" key="2">
    <citation type="submission" date="2020-09" db="EMBL/GenBank/DDBJ databases">
        <authorList>
            <person name="Sun Q."/>
            <person name="Zhou Y."/>
        </authorList>
    </citation>
    <scope>NUCLEOTIDE SEQUENCE</scope>
    <source>
        <strain evidence="1">CGMCC 4.7403</strain>
    </source>
</reference>